<protein>
    <submittedName>
        <fullName evidence="1">Uncharacterized protein</fullName>
    </submittedName>
</protein>
<sequence>MSANMAACIAVESISILEKLHSNGTFEGAEVVPWYTACSRFIFKGGWKAQRKEKLISEKCQGMSWNSF</sequence>
<gene>
    <name evidence="1" type="ORF">PVAP13_4KG312800</name>
</gene>
<dbReference type="AlphaFoldDB" id="A0A8T0TS64"/>
<dbReference type="EMBL" id="CM029043">
    <property type="protein sequence ID" value="KAG2612887.1"/>
    <property type="molecule type" value="Genomic_DNA"/>
</dbReference>
<dbReference type="Proteomes" id="UP000823388">
    <property type="component" value="Chromosome 4K"/>
</dbReference>
<keyword evidence="2" id="KW-1185">Reference proteome</keyword>
<accession>A0A8T0TS64</accession>
<comment type="caution">
    <text evidence="1">The sequence shown here is derived from an EMBL/GenBank/DDBJ whole genome shotgun (WGS) entry which is preliminary data.</text>
</comment>
<proteinExistence type="predicted"/>
<evidence type="ECO:0000313" key="2">
    <source>
        <dbReference type="Proteomes" id="UP000823388"/>
    </source>
</evidence>
<evidence type="ECO:0000313" key="1">
    <source>
        <dbReference type="EMBL" id="KAG2612887.1"/>
    </source>
</evidence>
<organism evidence="1 2">
    <name type="scientific">Panicum virgatum</name>
    <name type="common">Blackwell switchgrass</name>
    <dbReference type="NCBI Taxonomy" id="38727"/>
    <lineage>
        <taxon>Eukaryota</taxon>
        <taxon>Viridiplantae</taxon>
        <taxon>Streptophyta</taxon>
        <taxon>Embryophyta</taxon>
        <taxon>Tracheophyta</taxon>
        <taxon>Spermatophyta</taxon>
        <taxon>Magnoliopsida</taxon>
        <taxon>Liliopsida</taxon>
        <taxon>Poales</taxon>
        <taxon>Poaceae</taxon>
        <taxon>PACMAD clade</taxon>
        <taxon>Panicoideae</taxon>
        <taxon>Panicodae</taxon>
        <taxon>Paniceae</taxon>
        <taxon>Panicinae</taxon>
        <taxon>Panicum</taxon>
        <taxon>Panicum sect. Hiantes</taxon>
    </lineage>
</organism>
<reference evidence="1" key="1">
    <citation type="submission" date="2020-05" db="EMBL/GenBank/DDBJ databases">
        <title>WGS assembly of Panicum virgatum.</title>
        <authorList>
            <person name="Lovell J.T."/>
            <person name="Jenkins J."/>
            <person name="Shu S."/>
            <person name="Juenger T.E."/>
            <person name="Schmutz J."/>
        </authorList>
    </citation>
    <scope>NUCLEOTIDE SEQUENCE</scope>
    <source>
        <strain evidence="1">AP13</strain>
    </source>
</reference>
<name>A0A8T0TS64_PANVG</name>